<organism evidence="1 2">
    <name type="scientific">Trichonephila clavata</name>
    <name type="common">Joro spider</name>
    <name type="synonym">Nephila clavata</name>
    <dbReference type="NCBI Taxonomy" id="2740835"/>
    <lineage>
        <taxon>Eukaryota</taxon>
        <taxon>Metazoa</taxon>
        <taxon>Ecdysozoa</taxon>
        <taxon>Arthropoda</taxon>
        <taxon>Chelicerata</taxon>
        <taxon>Arachnida</taxon>
        <taxon>Araneae</taxon>
        <taxon>Araneomorphae</taxon>
        <taxon>Entelegynae</taxon>
        <taxon>Araneoidea</taxon>
        <taxon>Nephilidae</taxon>
        <taxon>Trichonephila</taxon>
    </lineage>
</organism>
<dbReference type="Proteomes" id="UP000887116">
    <property type="component" value="Unassembled WGS sequence"/>
</dbReference>
<comment type="caution">
    <text evidence="1">The sequence shown here is derived from an EMBL/GenBank/DDBJ whole genome shotgun (WGS) entry which is preliminary data.</text>
</comment>
<gene>
    <name evidence="1" type="ORF">TNCT_677221</name>
</gene>
<evidence type="ECO:0000313" key="2">
    <source>
        <dbReference type="Proteomes" id="UP000887116"/>
    </source>
</evidence>
<dbReference type="EMBL" id="BMAO01038189">
    <property type="protein sequence ID" value="GFR23120.1"/>
    <property type="molecule type" value="Genomic_DNA"/>
</dbReference>
<proteinExistence type="predicted"/>
<evidence type="ECO:0000313" key="1">
    <source>
        <dbReference type="EMBL" id="GFR23120.1"/>
    </source>
</evidence>
<dbReference type="AlphaFoldDB" id="A0A8X6HJ14"/>
<accession>A0A8X6HJ14</accession>
<name>A0A8X6HJ14_TRICU</name>
<reference evidence="1" key="1">
    <citation type="submission" date="2020-07" db="EMBL/GenBank/DDBJ databases">
        <title>Multicomponent nature underlies the extraordinary mechanical properties of spider dragline silk.</title>
        <authorList>
            <person name="Kono N."/>
            <person name="Nakamura H."/>
            <person name="Mori M."/>
            <person name="Yoshida Y."/>
            <person name="Ohtoshi R."/>
            <person name="Malay A.D."/>
            <person name="Moran D.A.P."/>
            <person name="Tomita M."/>
            <person name="Numata K."/>
            <person name="Arakawa K."/>
        </authorList>
    </citation>
    <scope>NUCLEOTIDE SEQUENCE</scope>
</reference>
<protein>
    <submittedName>
        <fullName evidence="1">Uncharacterized protein</fullName>
    </submittedName>
</protein>
<keyword evidence="2" id="KW-1185">Reference proteome</keyword>
<sequence>MKALLFLWMQGNEQKEQKALTCLQLLEAEIEEDSHRRGISLLERHVPMSTLDRTKLRMSVVSAVKKKKRQLMSNILKSKQNEN</sequence>